<evidence type="ECO:0000313" key="2">
    <source>
        <dbReference type="Proteomes" id="UP001430614"/>
    </source>
</evidence>
<reference evidence="1 2" key="1">
    <citation type="submission" date="2021-11" db="EMBL/GenBank/DDBJ databases">
        <authorList>
            <person name="Oh E.-T."/>
            <person name="Kim S.-B."/>
        </authorList>
    </citation>
    <scope>NUCLEOTIDE SEQUENCE [LARGE SCALE GENOMIC DNA]</scope>
    <source>
        <strain evidence="1 2">MMS20-SJTN17</strain>
    </source>
</reference>
<protein>
    <submittedName>
        <fullName evidence="1">Uncharacterized protein</fullName>
    </submittedName>
</protein>
<gene>
    <name evidence="1" type="ORF">LJ655_26185</name>
</gene>
<dbReference type="EMBL" id="JAJITC010000018">
    <property type="protein sequence ID" value="MCC8405308.1"/>
    <property type="molecule type" value="Genomic_DNA"/>
</dbReference>
<dbReference type="Proteomes" id="UP001430614">
    <property type="component" value="Unassembled WGS sequence"/>
</dbReference>
<comment type="caution">
    <text evidence="1">The sequence shown here is derived from an EMBL/GenBank/DDBJ whole genome shotgun (WGS) entry which is preliminary data.</text>
</comment>
<name>A0ABS8KLI6_9BURK</name>
<evidence type="ECO:0000313" key="1">
    <source>
        <dbReference type="EMBL" id="MCC8405308.1"/>
    </source>
</evidence>
<keyword evidence="2" id="KW-1185">Reference proteome</keyword>
<sequence length="65" mass="7216">MSAEAPHQSGRSRAAAIDLRLVAFVDSRLQCVSQLLMIAAQSVLLRRAFFFGDEMVSKFDRGESK</sequence>
<accession>A0ABS8KLI6</accession>
<proteinExistence type="predicted"/>
<dbReference type="RefSeq" id="WP_230564082.1">
    <property type="nucleotide sequence ID" value="NZ_JAJITC010000018.1"/>
</dbReference>
<organism evidence="1 2">
    <name type="scientific">Paraburkholderia translucens</name>
    <dbReference type="NCBI Taxonomy" id="2886945"/>
    <lineage>
        <taxon>Bacteria</taxon>
        <taxon>Pseudomonadati</taxon>
        <taxon>Pseudomonadota</taxon>
        <taxon>Betaproteobacteria</taxon>
        <taxon>Burkholderiales</taxon>
        <taxon>Burkholderiaceae</taxon>
        <taxon>Paraburkholderia</taxon>
    </lineage>
</organism>